<evidence type="ECO:0000313" key="4">
    <source>
        <dbReference type="Proteomes" id="UP000525923"/>
    </source>
</evidence>
<dbReference type="PANTHER" id="PTHR36113:SF6">
    <property type="entry name" value="FOSFOMYCIN RESISTANCE PROTEIN FOSX"/>
    <property type="match status" value="1"/>
</dbReference>
<dbReference type="AlphaFoldDB" id="A0A7W8CT74"/>
<comment type="caution">
    <text evidence="3">The sequence shown here is derived from an EMBL/GenBank/DDBJ whole genome shotgun (WGS) entry which is preliminary data.</text>
</comment>
<dbReference type="GO" id="GO:0051213">
    <property type="term" value="F:dioxygenase activity"/>
    <property type="evidence" value="ECO:0007669"/>
    <property type="project" value="UniProtKB-KW"/>
</dbReference>
<proteinExistence type="predicted"/>
<accession>A0A7W8CT74</accession>
<dbReference type="GO" id="GO:0046872">
    <property type="term" value="F:metal ion binding"/>
    <property type="evidence" value="ECO:0007669"/>
    <property type="project" value="UniProtKB-KW"/>
</dbReference>
<sequence length="134" mass="15154">MIHHIELNVSDLKKSREFYAALLPELGYSIYQEWPEGFSYRNGHSYVVFVQTAENFLSHPYHRKAPGLNHLAFHAAAPAVVDRLAGKMRGLGVSMLYEDRYPYAGGPHHYAVFMEDPDRMKIEIAADGSAESDV</sequence>
<reference evidence="3 4" key="1">
    <citation type="submission" date="2020-08" db="EMBL/GenBank/DDBJ databases">
        <title>Genomic Encyclopedia of Type Strains, Phase IV (KMG-IV): sequencing the most valuable type-strain genomes for metagenomic binning, comparative biology and taxonomic classification.</title>
        <authorList>
            <person name="Goeker M."/>
        </authorList>
    </citation>
    <scope>NUCLEOTIDE SEQUENCE [LARGE SCALE GENOMIC DNA]</scope>
    <source>
        <strain evidence="3 4">DSM 15895</strain>
    </source>
</reference>
<dbReference type="EMBL" id="JACHHE010000002">
    <property type="protein sequence ID" value="MBB5179747.1"/>
    <property type="molecule type" value="Genomic_DNA"/>
</dbReference>
<dbReference type="Pfam" id="PF00903">
    <property type="entry name" value="Glyoxalase"/>
    <property type="match status" value="1"/>
</dbReference>
<dbReference type="OrthoDB" id="5296884at2"/>
<name>A0A7W8CT74_9BACL</name>
<keyword evidence="3" id="KW-0560">Oxidoreductase</keyword>
<dbReference type="InterPro" id="IPR051332">
    <property type="entry name" value="Fosfomycin_Res_Enzymes"/>
</dbReference>
<dbReference type="Gene3D" id="3.10.180.10">
    <property type="entry name" value="2,3-Dihydroxybiphenyl 1,2-Dioxygenase, domain 1"/>
    <property type="match status" value="1"/>
</dbReference>
<keyword evidence="3" id="KW-0223">Dioxygenase</keyword>
<dbReference type="GO" id="GO:0016829">
    <property type="term" value="F:lyase activity"/>
    <property type="evidence" value="ECO:0007669"/>
    <property type="project" value="UniProtKB-KW"/>
</dbReference>
<dbReference type="RefSeq" id="WP_135502471.1">
    <property type="nucleotide sequence ID" value="NZ_JACHHE010000002.1"/>
</dbReference>
<evidence type="ECO:0000256" key="1">
    <source>
        <dbReference type="ARBA" id="ARBA00022723"/>
    </source>
</evidence>
<dbReference type="SUPFAM" id="SSF54593">
    <property type="entry name" value="Glyoxalase/Bleomycin resistance protein/Dihydroxybiphenyl dioxygenase"/>
    <property type="match status" value="1"/>
</dbReference>
<evidence type="ECO:0000313" key="3">
    <source>
        <dbReference type="EMBL" id="MBB5179747.1"/>
    </source>
</evidence>
<dbReference type="PROSITE" id="PS51819">
    <property type="entry name" value="VOC"/>
    <property type="match status" value="1"/>
</dbReference>
<keyword evidence="4" id="KW-1185">Reference proteome</keyword>
<dbReference type="Proteomes" id="UP000525923">
    <property type="component" value="Unassembled WGS sequence"/>
</dbReference>
<feature type="domain" description="VOC" evidence="2">
    <location>
        <begin position="1"/>
        <end position="127"/>
    </location>
</feature>
<protein>
    <submittedName>
        <fullName evidence="3">Catechol 2,3-dioxygenase-like lactoylglutathione lyase family enzyme</fullName>
    </submittedName>
</protein>
<dbReference type="PANTHER" id="PTHR36113">
    <property type="entry name" value="LYASE, PUTATIVE-RELATED-RELATED"/>
    <property type="match status" value="1"/>
</dbReference>
<organism evidence="3 4">
    <name type="scientific">Planococcus koreensis</name>
    <dbReference type="NCBI Taxonomy" id="112331"/>
    <lineage>
        <taxon>Bacteria</taxon>
        <taxon>Bacillati</taxon>
        <taxon>Bacillota</taxon>
        <taxon>Bacilli</taxon>
        <taxon>Bacillales</taxon>
        <taxon>Caryophanaceae</taxon>
        <taxon>Planococcus</taxon>
    </lineage>
</organism>
<dbReference type="InterPro" id="IPR004360">
    <property type="entry name" value="Glyas_Fos-R_dOase_dom"/>
</dbReference>
<keyword evidence="1" id="KW-0479">Metal-binding</keyword>
<keyword evidence="3" id="KW-0456">Lyase</keyword>
<evidence type="ECO:0000259" key="2">
    <source>
        <dbReference type="PROSITE" id="PS51819"/>
    </source>
</evidence>
<dbReference type="InterPro" id="IPR037523">
    <property type="entry name" value="VOC_core"/>
</dbReference>
<gene>
    <name evidence="3" type="ORF">HNQ44_001171</name>
</gene>
<dbReference type="InterPro" id="IPR029068">
    <property type="entry name" value="Glyas_Bleomycin-R_OHBP_Dase"/>
</dbReference>